<accession>A0A1I8AKB2</accession>
<sequence>MDSMEFTTLTLSSEKIVDLATPPPNLPQIKKKLTKKWSNSVTSPLVSHNSVIPALATLCYLVMLRYICKTYRTTGYSYHIASFGAALIGDLVTVFWMVTPYCSRNYPSLREYAMLMATASWTALHVGSGLLYLLTNKHVHRALKKVFRTPNALPFTASGSVQPSSI</sequence>
<keyword evidence="2" id="KW-1185">Reference proteome</keyword>
<proteinExistence type="predicted"/>
<dbReference type="AlphaFoldDB" id="A0A1I8AKB2"/>
<name>A0A1I8AKB2_9BILA</name>
<organism evidence="2 3">
    <name type="scientific">Steinernema glaseri</name>
    <dbReference type="NCBI Taxonomy" id="37863"/>
    <lineage>
        <taxon>Eukaryota</taxon>
        <taxon>Metazoa</taxon>
        <taxon>Ecdysozoa</taxon>
        <taxon>Nematoda</taxon>
        <taxon>Chromadorea</taxon>
        <taxon>Rhabditida</taxon>
        <taxon>Tylenchina</taxon>
        <taxon>Panagrolaimomorpha</taxon>
        <taxon>Strongyloidoidea</taxon>
        <taxon>Steinernematidae</taxon>
        <taxon>Steinernema</taxon>
    </lineage>
</organism>
<evidence type="ECO:0000256" key="1">
    <source>
        <dbReference type="SAM" id="Phobius"/>
    </source>
</evidence>
<reference evidence="3" key="1">
    <citation type="submission" date="2016-11" db="UniProtKB">
        <authorList>
            <consortium name="WormBaseParasite"/>
        </authorList>
    </citation>
    <scope>IDENTIFICATION</scope>
</reference>
<feature type="transmembrane region" description="Helical" evidence="1">
    <location>
        <begin position="113"/>
        <end position="135"/>
    </location>
</feature>
<dbReference type="Proteomes" id="UP000095287">
    <property type="component" value="Unplaced"/>
</dbReference>
<protein>
    <submittedName>
        <fullName evidence="3">G_PROTEIN_RECEP_F1_2 domain-containing protein</fullName>
    </submittedName>
</protein>
<keyword evidence="1" id="KW-0472">Membrane</keyword>
<keyword evidence="1" id="KW-1133">Transmembrane helix</keyword>
<evidence type="ECO:0000313" key="2">
    <source>
        <dbReference type="Proteomes" id="UP000095287"/>
    </source>
</evidence>
<feature type="transmembrane region" description="Helical" evidence="1">
    <location>
        <begin position="80"/>
        <end position="101"/>
    </location>
</feature>
<keyword evidence="1" id="KW-0812">Transmembrane</keyword>
<dbReference type="WBParaSite" id="L893_g6618.t2">
    <property type="protein sequence ID" value="L893_g6618.t2"/>
    <property type="gene ID" value="L893_g6618"/>
</dbReference>
<evidence type="ECO:0000313" key="3">
    <source>
        <dbReference type="WBParaSite" id="L893_g6618.t2"/>
    </source>
</evidence>
<feature type="transmembrane region" description="Helical" evidence="1">
    <location>
        <begin position="50"/>
        <end position="68"/>
    </location>
</feature>